<feature type="compositionally biased region" description="Polar residues" evidence="1">
    <location>
        <begin position="40"/>
        <end position="59"/>
    </location>
</feature>
<accession>A0A6A6IGN7</accession>
<dbReference type="EMBL" id="ML987195">
    <property type="protein sequence ID" value="KAF2249576.1"/>
    <property type="molecule type" value="Genomic_DNA"/>
</dbReference>
<dbReference type="GeneID" id="54579202"/>
<proteinExistence type="predicted"/>
<dbReference type="InterPro" id="IPR053221">
    <property type="entry name" value="Burnettramic_acid_biosynth"/>
</dbReference>
<name>A0A6A6IGN7_9PLEO</name>
<dbReference type="AlphaFoldDB" id="A0A6A6IGN7"/>
<sequence>MAFVIRAVTKGISTGLGLAGEKYYDHKERKAALAEGEESGNPSSSASDVDQSLRSQNPAEQADESADDERIWALDEAGGDPPPSYEATESQNRPTQHRTVSDLVHDTVSVMHHDSPGEVAQKARLPYPVIIPQRRPGTKTRGFARAYPPDLDAMIDQETFLKFLHNFDEASAASPWLNALFISAGAIGFVPSHITLAVSISVQFAAGTAIELQSRYKANAFLDQMNKDLFMPLGLYCMILMCKDGPGSAEHPVFGYETVNLDTATAKQITKWGLPKQNEDDEYEISKKNKALRSIRLTSGRIKQSDMPLEIAPLIYPGLEDMIERPAIKRDERFKDRLLRNKDFVADYFDRRAQADYTGNNPDSTLTKASSPETQFRTRFADPNHPCNNGHLFSLVTGGRYVAQPLGRRRGMLRQVGEDGKLKPKPKVERPVRGPISLVAKGVRKVLAKNILYLTIVNLPSEEELAEARKMMEVESESGGFKSMFQGSKGAQGVAE</sequence>
<dbReference type="OrthoDB" id="3433125at2759"/>
<evidence type="ECO:0000313" key="3">
    <source>
        <dbReference type="Proteomes" id="UP000800094"/>
    </source>
</evidence>
<evidence type="ECO:0000313" key="2">
    <source>
        <dbReference type="EMBL" id="KAF2249576.1"/>
    </source>
</evidence>
<feature type="region of interest" description="Disordered" evidence="1">
    <location>
        <begin position="29"/>
        <end position="98"/>
    </location>
</feature>
<feature type="compositionally biased region" description="Polar residues" evidence="1">
    <location>
        <begin position="87"/>
        <end position="98"/>
    </location>
</feature>
<dbReference type="Proteomes" id="UP000800094">
    <property type="component" value="Unassembled WGS sequence"/>
</dbReference>
<reference evidence="2" key="1">
    <citation type="journal article" date="2020" name="Stud. Mycol.">
        <title>101 Dothideomycetes genomes: a test case for predicting lifestyles and emergence of pathogens.</title>
        <authorList>
            <person name="Haridas S."/>
            <person name="Albert R."/>
            <person name="Binder M."/>
            <person name="Bloem J."/>
            <person name="Labutti K."/>
            <person name="Salamov A."/>
            <person name="Andreopoulos B."/>
            <person name="Baker S."/>
            <person name="Barry K."/>
            <person name="Bills G."/>
            <person name="Bluhm B."/>
            <person name="Cannon C."/>
            <person name="Castanera R."/>
            <person name="Culley D."/>
            <person name="Daum C."/>
            <person name="Ezra D."/>
            <person name="Gonzalez J."/>
            <person name="Henrissat B."/>
            <person name="Kuo A."/>
            <person name="Liang C."/>
            <person name="Lipzen A."/>
            <person name="Lutzoni F."/>
            <person name="Magnuson J."/>
            <person name="Mondo S."/>
            <person name="Nolan M."/>
            <person name="Ohm R."/>
            <person name="Pangilinan J."/>
            <person name="Park H.-J."/>
            <person name="Ramirez L."/>
            <person name="Alfaro M."/>
            <person name="Sun H."/>
            <person name="Tritt A."/>
            <person name="Yoshinaga Y."/>
            <person name="Zwiers L.-H."/>
            <person name="Turgeon B."/>
            <person name="Goodwin S."/>
            <person name="Spatafora J."/>
            <person name="Crous P."/>
            <person name="Grigoriev I."/>
        </authorList>
    </citation>
    <scope>NUCLEOTIDE SEQUENCE</scope>
    <source>
        <strain evidence="2">CBS 122368</strain>
    </source>
</reference>
<dbReference type="PANTHER" id="PTHR38887">
    <property type="entry name" value="CHROMOSOME 21, WHOLE GENOME SHOTGUN SEQUENCE"/>
    <property type="match status" value="1"/>
</dbReference>
<protein>
    <submittedName>
        <fullName evidence="2">Uncharacterized protein</fullName>
    </submittedName>
</protein>
<feature type="region of interest" description="Disordered" evidence="1">
    <location>
        <begin position="477"/>
        <end position="496"/>
    </location>
</feature>
<keyword evidence="3" id="KW-1185">Reference proteome</keyword>
<gene>
    <name evidence="2" type="ORF">BU26DRAFT_485047</name>
</gene>
<evidence type="ECO:0000256" key="1">
    <source>
        <dbReference type="SAM" id="MobiDB-lite"/>
    </source>
</evidence>
<organism evidence="2 3">
    <name type="scientific">Trematosphaeria pertusa</name>
    <dbReference type="NCBI Taxonomy" id="390896"/>
    <lineage>
        <taxon>Eukaryota</taxon>
        <taxon>Fungi</taxon>
        <taxon>Dikarya</taxon>
        <taxon>Ascomycota</taxon>
        <taxon>Pezizomycotina</taxon>
        <taxon>Dothideomycetes</taxon>
        <taxon>Pleosporomycetidae</taxon>
        <taxon>Pleosporales</taxon>
        <taxon>Massarineae</taxon>
        <taxon>Trematosphaeriaceae</taxon>
        <taxon>Trematosphaeria</taxon>
    </lineage>
</organism>
<dbReference type="RefSeq" id="XP_033684580.1">
    <property type="nucleotide sequence ID" value="XM_033825872.1"/>
</dbReference>
<dbReference type="PANTHER" id="PTHR38887:SF1">
    <property type="entry name" value="RAS MODIFICATION PROTEIN ERF4"/>
    <property type="match status" value="1"/>
</dbReference>